<dbReference type="AlphaFoldDB" id="A0A6P6XZQ2"/>
<proteinExistence type="predicted"/>
<gene>
    <name evidence="3" type="primary">LOC113793011</name>
</gene>
<evidence type="ECO:0000313" key="3">
    <source>
        <dbReference type="RefSeq" id="XP_027198777.1"/>
    </source>
</evidence>
<keyword evidence="1" id="KW-0472">Membrane</keyword>
<protein>
    <submittedName>
        <fullName evidence="3">Uncharacterized protein LOC113793011</fullName>
    </submittedName>
</protein>
<organism evidence="2 3">
    <name type="scientific">Dermatophagoides pteronyssinus</name>
    <name type="common">European house dust mite</name>
    <dbReference type="NCBI Taxonomy" id="6956"/>
    <lineage>
        <taxon>Eukaryota</taxon>
        <taxon>Metazoa</taxon>
        <taxon>Ecdysozoa</taxon>
        <taxon>Arthropoda</taxon>
        <taxon>Chelicerata</taxon>
        <taxon>Arachnida</taxon>
        <taxon>Acari</taxon>
        <taxon>Acariformes</taxon>
        <taxon>Sarcoptiformes</taxon>
        <taxon>Astigmata</taxon>
        <taxon>Psoroptidia</taxon>
        <taxon>Analgoidea</taxon>
        <taxon>Pyroglyphidae</taxon>
        <taxon>Dermatophagoidinae</taxon>
        <taxon>Dermatophagoides</taxon>
    </lineage>
</organism>
<evidence type="ECO:0000313" key="2">
    <source>
        <dbReference type="Proteomes" id="UP000515146"/>
    </source>
</evidence>
<reference evidence="3" key="1">
    <citation type="submission" date="2025-08" db="UniProtKB">
        <authorList>
            <consortium name="RefSeq"/>
        </authorList>
    </citation>
    <scope>IDENTIFICATION</scope>
    <source>
        <strain evidence="3">Airmid</strain>
    </source>
</reference>
<dbReference type="RefSeq" id="XP_027198777.1">
    <property type="nucleotide sequence ID" value="XM_027342976.1"/>
</dbReference>
<accession>A0A6P6XZQ2</accession>
<name>A0A6P6XZQ2_DERPT</name>
<keyword evidence="2" id="KW-1185">Reference proteome</keyword>
<keyword evidence="1" id="KW-1133">Transmembrane helix</keyword>
<dbReference type="KEGG" id="dpte:113793011"/>
<feature type="transmembrane region" description="Helical" evidence="1">
    <location>
        <begin position="247"/>
        <end position="271"/>
    </location>
</feature>
<sequence length="296" mass="35424">MAKKFKLNRESRDQIESIHNNLLEMQNEILLDPSNVSLNDIRIRLIGYRDDLDKIMLNFDERKKLENLCFSKFDGQQFSLLNLETKCIKNIAYNPVEDHDSPIIYHSEGCHDFHSKPIWKITKCMPKHLIIPENIVQIKHDEDFIYFYCYTQNVTLFGVQQQCKNKVYQIEKDQDLTINNMTTKFMKINIQTSSFIQTDINQLINNVKFQNFDDSINLERLDSLVQTEHEMIERMAENIFSYHQTKLIVIGFISFIIIMCIIIFLFAYYLIRMRNFQRVAREQYQLATIRSHRIRE</sequence>
<dbReference type="InParanoid" id="A0A6P6XZQ2"/>
<evidence type="ECO:0000256" key="1">
    <source>
        <dbReference type="SAM" id="Phobius"/>
    </source>
</evidence>
<dbReference type="Proteomes" id="UP000515146">
    <property type="component" value="Unplaced"/>
</dbReference>
<keyword evidence="1" id="KW-0812">Transmembrane</keyword>